<sequence length="425" mass="44833">MTDTTNAKDETSAAIQPGDLKARLVACRDKAGLNLEQAAEEMHLSQHIVRALEAEDFAHLPEPPYVRGYLRSYAKLGEIDPQVLIRLYDTLRGAKPDDNKVGGQRHLVKTKVREKPPLSPMALKLAGSALIIMIVGLISLIPSVRSWASDLWASFSAQTNPQVVVRPAPAIETFAAKRASELAAEEAITPPVTTLANAAQATSSEDVPSTPTTIGSILSANTDNATANPTPPANNTTGTANAEKPATPEPPENTAKPADKPNTEAVDKAKAEAAKPTTTATSTNDKPTDTNSVVVPPVEAKPVSSTPPTPAATPTPPSTTVAAVTVDPNAIAATSSQPVVAPGTITGEVNIKLEFTDEVWMQIKDVKKKTLFESLNSAGTTQELKATTPLSFKIGNARGVKVYLNGQLYDQAPYTKGSVARFKLD</sequence>
<feature type="compositionally biased region" description="Low complexity" evidence="1">
    <location>
        <begin position="220"/>
        <end position="242"/>
    </location>
</feature>
<feature type="compositionally biased region" description="Pro residues" evidence="1">
    <location>
        <begin position="305"/>
        <end position="317"/>
    </location>
</feature>
<dbReference type="PANTHER" id="PTHR34475">
    <property type="match status" value="1"/>
</dbReference>
<keyword evidence="2" id="KW-1133">Transmembrane helix</keyword>
<proteinExistence type="predicted"/>
<feature type="compositionally biased region" description="Polar residues" evidence="1">
    <location>
        <begin position="196"/>
        <end position="219"/>
    </location>
</feature>
<dbReference type="Proteomes" id="UP001300672">
    <property type="component" value="Chromosome"/>
</dbReference>
<feature type="domain" description="Cytoskeleton protein RodZ-like C-terminal" evidence="3">
    <location>
        <begin position="353"/>
        <end position="423"/>
    </location>
</feature>
<keyword evidence="2" id="KW-0472">Membrane</keyword>
<feature type="compositionally biased region" description="Low complexity" evidence="1">
    <location>
        <begin position="274"/>
        <end position="285"/>
    </location>
</feature>
<evidence type="ECO:0000256" key="1">
    <source>
        <dbReference type="SAM" id="MobiDB-lite"/>
    </source>
</evidence>
<dbReference type="InterPro" id="IPR025194">
    <property type="entry name" value="RodZ-like_C"/>
</dbReference>
<organism evidence="4">
    <name type="scientific">Candidatus Thiocaldithrix dubininis</name>
    <dbReference type="NCBI Taxonomy" id="3080823"/>
    <lineage>
        <taxon>Bacteria</taxon>
        <taxon>Pseudomonadati</taxon>
        <taxon>Pseudomonadota</taxon>
        <taxon>Gammaproteobacteria</taxon>
        <taxon>Thiotrichales</taxon>
        <taxon>Thiotrichaceae</taxon>
        <taxon>Candidatus Thiocaldithrix</taxon>
    </lineage>
</organism>
<dbReference type="EMBL" id="CP124755">
    <property type="protein sequence ID" value="WGZ92232.1"/>
    <property type="molecule type" value="Genomic_DNA"/>
</dbReference>
<dbReference type="KEGG" id="tdu:QJT80_07035"/>
<name>A0AA95H7F3_9GAMM</name>
<dbReference type="Gene3D" id="1.10.260.40">
    <property type="entry name" value="lambda repressor-like DNA-binding domains"/>
    <property type="match status" value="1"/>
</dbReference>
<accession>A0AA95H7F3</accession>
<dbReference type="InterPro" id="IPR050400">
    <property type="entry name" value="Bact_Cytoskel_RodZ"/>
</dbReference>
<feature type="transmembrane region" description="Helical" evidence="2">
    <location>
        <begin position="121"/>
        <end position="141"/>
    </location>
</feature>
<dbReference type="PANTHER" id="PTHR34475:SF1">
    <property type="entry name" value="CYTOSKELETON PROTEIN RODZ"/>
    <property type="match status" value="1"/>
</dbReference>
<feature type="region of interest" description="Disordered" evidence="1">
    <location>
        <begin position="196"/>
        <end position="319"/>
    </location>
</feature>
<dbReference type="AlphaFoldDB" id="A0AA95H7F3"/>
<dbReference type="Pfam" id="PF13413">
    <property type="entry name" value="HTH_25"/>
    <property type="match status" value="1"/>
</dbReference>
<gene>
    <name evidence="4" type="ORF">QJT80_07035</name>
</gene>
<evidence type="ECO:0000259" key="3">
    <source>
        <dbReference type="Pfam" id="PF13464"/>
    </source>
</evidence>
<dbReference type="GO" id="GO:0003677">
    <property type="term" value="F:DNA binding"/>
    <property type="evidence" value="ECO:0007669"/>
    <property type="project" value="InterPro"/>
</dbReference>
<evidence type="ECO:0000313" key="4">
    <source>
        <dbReference type="EMBL" id="WGZ92232.1"/>
    </source>
</evidence>
<reference evidence="4" key="2">
    <citation type="submission" date="2023-04" db="EMBL/GenBank/DDBJ databases">
        <authorList>
            <person name="Beletskiy A.V."/>
            <person name="Mardanov A.V."/>
            <person name="Ravin N.V."/>
        </authorList>
    </citation>
    <scope>NUCLEOTIDE SEQUENCE</scope>
    <source>
        <strain evidence="4">GKL-01</strain>
    </source>
</reference>
<feature type="compositionally biased region" description="Basic and acidic residues" evidence="1">
    <location>
        <begin position="257"/>
        <end position="273"/>
    </location>
</feature>
<evidence type="ECO:0000256" key="2">
    <source>
        <dbReference type="SAM" id="Phobius"/>
    </source>
</evidence>
<keyword evidence="2" id="KW-0812">Transmembrane</keyword>
<reference evidence="4" key="1">
    <citation type="journal article" date="2023" name="Int. J. Mol. Sci.">
        <title>Metagenomics Revealed a New Genus 'Candidatus Thiocaldithrix dubininis' gen. nov., sp. nov. and a New Species 'Candidatus Thiothrix putei' sp. nov. in the Family Thiotrichaceae, Some Members of Which Have Traits of Both Na+- and H+-Motive Energetics.</title>
        <authorList>
            <person name="Ravin N.V."/>
            <person name="Muntyan M.S."/>
            <person name="Smolyakov D.D."/>
            <person name="Rudenko T.S."/>
            <person name="Beletsky A.V."/>
            <person name="Mardanov A.V."/>
            <person name="Grabovich M.Y."/>
        </authorList>
    </citation>
    <scope>NUCLEOTIDE SEQUENCE</scope>
    <source>
        <strain evidence="4">GKL-01</strain>
    </source>
</reference>
<protein>
    <submittedName>
        <fullName evidence="4">DUF4115 domain-containing protein</fullName>
    </submittedName>
</protein>
<dbReference type="Pfam" id="PF13464">
    <property type="entry name" value="RodZ_C"/>
    <property type="match status" value="1"/>
</dbReference>
<dbReference type="InterPro" id="IPR010982">
    <property type="entry name" value="Lambda_DNA-bd_dom_sf"/>
</dbReference>